<proteinExistence type="predicted"/>
<feature type="transmembrane region" description="Helical" evidence="1">
    <location>
        <begin position="12"/>
        <end position="35"/>
    </location>
</feature>
<gene>
    <name evidence="2" type="ORF">DYI25_07780</name>
</gene>
<accession>A0A944CL03</accession>
<comment type="caution">
    <text evidence="2">The sequence shown here is derived from an EMBL/GenBank/DDBJ whole genome shotgun (WGS) entry which is preliminary data.</text>
</comment>
<dbReference type="EMBL" id="QTKX01000001">
    <property type="protein sequence ID" value="MBS8264332.1"/>
    <property type="molecule type" value="Genomic_DNA"/>
</dbReference>
<evidence type="ECO:0000256" key="1">
    <source>
        <dbReference type="SAM" id="Phobius"/>
    </source>
</evidence>
<protein>
    <submittedName>
        <fullName evidence="2">Uncharacterized protein</fullName>
    </submittedName>
</protein>
<keyword evidence="1" id="KW-0472">Membrane</keyword>
<keyword evidence="1" id="KW-1133">Transmembrane helix</keyword>
<keyword evidence="3" id="KW-1185">Reference proteome</keyword>
<reference evidence="2 3" key="1">
    <citation type="journal article" date="2021" name="Microorganisms">
        <title>Bacterial Dimethylsulfoniopropionate Biosynthesis in the East China Sea.</title>
        <authorList>
            <person name="Liu J."/>
            <person name="Zhang Y."/>
            <person name="Liu J."/>
            <person name="Zhong H."/>
            <person name="Williams B.T."/>
            <person name="Zheng Y."/>
            <person name="Curson A.R.J."/>
            <person name="Sun C."/>
            <person name="Sun H."/>
            <person name="Song D."/>
            <person name="Wagner Mackenzie B."/>
            <person name="Bermejo Martinez A."/>
            <person name="Todd J.D."/>
            <person name="Zhang X.H."/>
        </authorList>
    </citation>
    <scope>NUCLEOTIDE SEQUENCE [LARGE SCALE GENOMIC DNA]</scope>
    <source>
        <strain evidence="2 3">ESS08</strain>
    </source>
</reference>
<evidence type="ECO:0000313" key="2">
    <source>
        <dbReference type="EMBL" id="MBS8264332.1"/>
    </source>
</evidence>
<organism evidence="2 3">
    <name type="scientific">Mesobacillus boroniphilus</name>
    <dbReference type="NCBI Taxonomy" id="308892"/>
    <lineage>
        <taxon>Bacteria</taxon>
        <taxon>Bacillati</taxon>
        <taxon>Bacillota</taxon>
        <taxon>Bacilli</taxon>
        <taxon>Bacillales</taxon>
        <taxon>Bacillaceae</taxon>
        <taxon>Mesobacillus</taxon>
    </lineage>
</organism>
<name>A0A944CL03_9BACI</name>
<dbReference type="AlphaFoldDB" id="A0A944CL03"/>
<dbReference type="RefSeq" id="WP_213367828.1">
    <property type="nucleotide sequence ID" value="NZ_QTKX01000001.1"/>
</dbReference>
<sequence length="64" mass="7735">MAEYHEKYFWLVWTIATSLLAYFYFPFTVTITFFLSGMIISSKCLVEDFINLQEDDKRQNEKNH</sequence>
<evidence type="ECO:0000313" key="3">
    <source>
        <dbReference type="Proteomes" id="UP000761411"/>
    </source>
</evidence>
<dbReference type="Proteomes" id="UP000761411">
    <property type="component" value="Unassembled WGS sequence"/>
</dbReference>
<keyword evidence="1" id="KW-0812">Transmembrane</keyword>